<feature type="region of interest" description="Disordered" evidence="1">
    <location>
        <begin position="1"/>
        <end position="30"/>
    </location>
</feature>
<feature type="compositionally biased region" description="Basic residues" evidence="1">
    <location>
        <begin position="1"/>
        <end position="11"/>
    </location>
</feature>
<comment type="caution">
    <text evidence="3">The sequence shown here is derived from an EMBL/GenBank/DDBJ whole genome shotgun (WGS) entry which is preliminary data.</text>
</comment>
<name>A0ABQ3ZKU1_9ACTN</name>
<keyword evidence="2" id="KW-0472">Membrane</keyword>
<proteinExistence type="predicted"/>
<evidence type="ECO:0000256" key="2">
    <source>
        <dbReference type="SAM" id="Phobius"/>
    </source>
</evidence>
<sequence>MPHARSAHRAPRGLLSRPPAQHLNPEPPAHEPRQTLQLLLTGLAALILTSIVVLVGFFVVAEERRGHGGGTSAAPRALSPSAISSREADPAPLTRKEVFPANEIRMVTGAAPYEVSVTHVDSDCSRATTGELDTLLLDHGCSQIVRAKMIAPYGDYQVTAGIFNLADDTGADEAASLAGQILEAGRGGFTPIGSLGDFGDPEDLPLAQAGWQARGHFLLYCLISRPDGQLVTDDDPYARRITADMIDQYLADDVLAARSLKL</sequence>
<evidence type="ECO:0000313" key="4">
    <source>
        <dbReference type="Proteomes" id="UP000603200"/>
    </source>
</evidence>
<reference evidence="3 4" key="1">
    <citation type="submission" date="2021-01" db="EMBL/GenBank/DDBJ databases">
        <title>Whole genome shotgun sequence of Actinoplanes humidus NBRC 14915.</title>
        <authorList>
            <person name="Komaki H."/>
            <person name="Tamura T."/>
        </authorList>
    </citation>
    <scope>NUCLEOTIDE SEQUENCE [LARGE SCALE GENOMIC DNA]</scope>
    <source>
        <strain evidence="3 4">NBRC 14915</strain>
    </source>
</reference>
<dbReference type="RefSeq" id="WP_203836387.1">
    <property type="nucleotide sequence ID" value="NZ_BAAATV010000005.1"/>
</dbReference>
<keyword evidence="4" id="KW-1185">Reference proteome</keyword>
<keyword evidence="2" id="KW-0812">Transmembrane</keyword>
<feature type="transmembrane region" description="Helical" evidence="2">
    <location>
        <begin position="38"/>
        <end position="60"/>
    </location>
</feature>
<keyword evidence="2" id="KW-1133">Transmembrane helix</keyword>
<dbReference type="EMBL" id="BOMN01000027">
    <property type="protein sequence ID" value="GIE19137.1"/>
    <property type="molecule type" value="Genomic_DNA"/>
</dbReference>
<organism evidence="3 4">
    <name type="scientific">Winogradskya humida</name>
    <dbReference type="NCBI Taxonomy" id="113566"/>
    <lineage>
        <taxon>Bacteria</taxon>
        <taxon>Bacillati</taxon>
        <taxon>Actinomycetota</taxon>
        <taxon>Actinomycetes</taxon>
        <taxon>Micromonosporales</taxon>
        <taxon>Micromonosporaceae</taxon>
        <taxon>Winogradskya</taxon>
    </lineage>
</organism>
<gene>
    <name evidence="3" type="ORF">Ahu01nite_022390</name>
</gene>
<accession>A0ABQ3ZKU1</accession>
<evidence type="ECO:0000313" key="3">
    <source>
        <dbReference type="EMBL" id="GIE19137.1"/>
    </source>
</evidence>
<protein>
    <submittedName>
        <fullName evidence="3">Uncharacterized protein</fullName>
    </submittedName>
</protein>
<evidence type="ECO:0000256" key="1">
    <source>
        <dbReference type="SAM" id="MobiDB-lite"/>
    </source>
</evidence>
<feature type="region of interest" description="Disordered" evidence="1">
    <location>
        <begin position="66"/>
        <end position="94"/>
    </location>
</feature>
<dbReference type="Proteomes" id="UP000603200">
    <property type="component" value="Unassembled WGS sequence"/>
</dbReference>